<organism evidence="1 2">
    <name type="scientific">Actinomyces massiliensis F0489</name>
    <dbReference type="NCBI Taxonomy" id="1125718"/>
    <lineage>
        <taxon>Bacteria</taxon>
        <taxon>Bacillati</taxon>
        <taxon>Actinomycetota</taxon>
        <taxon>Actinomycetes</taxon>
        <taxon>Actinomycetales</taxon>
        <taxon>Actinomycetaceae</taxon>
        <taxon>Actinomyces</taxon>
    </lineage>
</organism>
<dbReference type="EMBL" id="AKFT01000125">
    <property type="protein sequence ID" value="EJF43434.1"/>
    <property type="molecule type" value="Genomic_DNA"/>
</dbReference>
<dbReference type="PATRIC" id="fig|1125718.3.peg.1653"/>
<dbReference type="eggNOG" id="ENOG502ZBZ3">
    <property type="taxonomic scope" value="Bacteria"/>
</dbReference>
<gene>
    <name evidence="1" type="ORF">HMPREF1318_2319</name>
</gene>
<accession>J0N923</accession>
<proteinExistence type="predicted"/>
<name>J0N923_9ACTO</name>
<reference evidence="1 2" key="1">
    <citation type="submission" date="2012-05" db="EMBL/GenBank/DDBJ databases">
        <authorList>
            <person name="Harkins D.M."/>
            <person name="Madupu R."/>
            <person name="Durkin A.S."/>
            <person name="Torralba M."/>
            <person name="Methe B."/>
            <person name="Sutton G.G."/>
            <person name="Nelson K.E."/>
        </authorList>
    </citation>
    <scope>NUCLEOTIDE SEQUENCE [LARGE SCALE GENOMIC DNA]</scope>
    <source>
        <strain evidence="1 2">F0489</strain>
    </source>
</reference>
<sequence length="338" mass="35919">MHVDGVDGAKDVVPVETDSEVSVPQTLKGVVDEQDEEARRYAVEFLKKIIRIRGVRIEREDFLRQELRKLGLDDDSINAALSATPVQAGVSLEQLDRLAEAAISFETQKSAAVSFVAGLPGGFAMLATVPADVTQYYIHAFRVMQKLAYIYGWQDLLGDLDDADDETVGRLALFLGVMMGVGGAASSLSRFAKQIARPAIQKQIAKQALTKTVWYPVVKKTLAVVGVKVTKDSFAKTVTKVVPVAGGVISGGMTFVALKGQSARLRKHLRELPPPGVDAAEYRSALESTSVKTHDGGVLPGALGGAASRAKGTADAAAAGVRRAASGLFRRGSGRDDN</sequence>
<evidence type="ECO:0000313" key="2">
    <source>
        <dbReference type="Proteomes" id="UP000002941"/>
    </source>
</evidence>
<evidence type="ECO:0008006" key="3">
    <source>
        <dbReference type="Google" id="ProtNLM"/>
    </source>
</evidence>
<keyword evidence="2" id="KW-1185">Reference proteome</keyword>
<dbReference type="Proteomes" id="UP000002941">
    <property type="component" value="Unassembled WGS sequence"/>
</dbReference>
<dbReference type="OrthoDB" id="306887at2"/>
<comment type="caution">
    <text evidence="1">The sequence shown here is derived from an EMBL/GenBank/DDBJ whole genome shotgun (WGS) entry which is preliminary data.</text>
</comment>
<protein>
    <recommendedName>
        <fullName evidence="3">EcsC family protein</fullName>
    </recommendedName>
</protein>
<evidence type="ECO:0000313" key="1">
    <source>
        <dbReference type="EMBL" id="EJF43434.1"/>
    </source>
</evidence>
<dbReference type="AlphaFoldDB" id="J0N923"/>